<comment type="caution">
    <text evidence="1">The sequence shown here is derived from an EMBL/GenBank/DDBJ whole genome shotgun (WGS) entry which is preliminary data.</text>
</comment>
<dbReference type="EMBL" id="JACHLY010000001">
    <property type="protein sequence ID" value="MBB5999973.1"/>
    <property type="molecule type" value="Genomic_DNA"/>
</dbReference>
<organism evidence="1 2">
    <name type="scientific">Streptomonospora salina</name>
    <dbReference type="NCBI Taxonomy" id="104205"/>
    <lineage>
        <taxon>Bacteria</taxon>
        <taxon>Bacillati</taxon>
        <taxon>Actinomycetota</taxon>
        <taxon>Actinomycetes</taxon>
        <taxon>Streptosporangiales</taxon>
        <taxon>Nocardiopsidaceae</taxon>
        <taxon>Streptomonospora</taxon>
    </lineage>
</organism>
<reference evidence="1 2" key="1">
    <citation type="submission" date="2020-08" db="EMBL/GenBank/DDBJ databases">
        <title>Sequencing the genomes of 1000 actinobacteria strains.</title>
        <authorList>
            <person name="Klenk H.-P."/>
        </authorList>
    </citation>
    <scope>NUCLEOTIDE SEQUENCE [LARGE SCALE GENOMIC DNA]</scope>
    <source>
        <strain evidence="1 2">DSM 44593</strain>
    </source>
</reference>
<protein>
    <recommendedName>
        <fullName evidence="3">Transposase</fullName>
    </recommendedName>
</protein>
<evidence type="ECO:0000313" key="1">
    <source>
        <dbReference type="EMBL" id="MBB5999973.1"/>
    </source>
</evidence>
<name>A0A841EG01_9ACTN</name>
<accession>A0A841EG01</accession>
<keyword evidence="2" id="KW-1185">Reference proteome</keyword>
<dbReference type="RefSeq" id="WP_184637133.1">
    <property type="nucleotide sequence ID" value="NZ_BAABKT010000011.1"/>
</dbReference>
<evidence type="ECO:0000313" key="2">
    <source>
        <dbReference type="Proteomes" id="UP000578077"/>
    </source>
</evidence>
<evidence type="ECO:0008006" key="3">
    <source>
        <dbReference type="Google" id="ProtNLM"/>
    </source>
</evidence>
<sequence>MIKLQVKTSGGWRSLDGARHLRRIRSFISTAGKQGYAAMAKLTDLFAGNVWLRSTT</sequence>
<dbReference type="AlphaFoldDB" id="A0A841EG01"/>
<proteinExistence type="predicted"/>
<gene>
    <name evidence="1" type="ORF">HNR25_003724</name>
</gene>
<dbReference type="Proteomes" id="UP000578077">
    <property type="component" value="Unassembled WGS sequence"/>
</dbReference>